<evidence type="ECO:0000256" key="7">
    <source>
        <dbReference type="SAM" id="MobiDB-lite"/>
    </source>
</evidence>
<keyword evidence="10" id="KW-1185">Reference proteome</keyword>
<evidence type="ECO:0000256" key="1">
    <source>
        <dbReference type="ARBA" id="ARBA00004752"/>
    </source>
</evidence>
<evidence type="ECO:0000259" key="8">
    <source>
        <dbReference type="PROSITE" id="PS52029"/>
    </source>
</evidence>
<evidence type="ECO:0000313" key="9">
    <source>
        <dbReference type="EMBL" id="MFD1320177.1"/>
    </source>
</evidence>
<accession>A0ABW3Y9B1</accession>
<gene>
    <name evidence="9" type="ORF">ACFQ4H_03635</name>
</gene>
<dbReference type="RefSeq" id="WP_377566899.1">
    <property type="nucleotide sequence ID" value="NZ_JBHTMP010000003.1"/>
</dbReference>
<dbReference type="InterPro" id="IPR038063">
    <property type="entry name" value="Transpep_catalytic_dom"/>
</dbReference>
<reference evidence="10" key="1">
    <citation type="journal article" date="2019" name="Int. J. Syst. Evol. Microbiol.">
        <title>The Global Catalogue of Microorganisms (GCM) 10K type strain sequencing project: providing services to taxonomists for standard genome sequencing and annotation.</title>
        <authorList>
            <consortium name="The Broad Institute Genomics Platform"/>
            <consortium name="The Broad Institute Genome Sequencing Center for Infectious Disease"/>
            <person name="Wu L."/>
            <person name="Ma J."/>
        </authorList>
    </citation>
    <scope>NUCLEOTIDE SEQUENCE [LARGE SCALE GENOMIC DNA]</scope>
    <source>
        <strain evidence="10">JCM 31037</strain>
    </source>
</reference>
<dbReference type="Gene3D" id="2.40.440.10">
    <property type="entry name" value="L,D-transpeptidase catalytic domain-like"/>
    <property type="match status" value="1"/>
</dbReference>
<organism evidence="9 10">
    <name type="scientific">Micromonospora sonneratiae</name>
    <dbReference type="NCBI Taxonomy" id="1184706"/>
    <lineage>
        <taxon>Bacteria</taxon>
        <taxon>Bacillati</taxon>
        <taxon>Actinomycetota</taxon>
        <taxon>Actinomycetes</taxon>
        <taxon>Micromonosporales</taxon>
        <taxon>Micromonosporaceae</taxon>
        <taxon>Micromonospora</taxon>
    </lineage>
</organism>
<dbReference type="EMBL" id="JBHTMP010000003">
    <property type="protein sequence ID" value="MFD1320177.1"/>
    <property type="molecule type" value="Genomic_DNA"/>
</dbReference>
<evidence type="ECO:0000256" key="5">
    <source>
        <dbReference type="ARBA" id="ARBA00023316"/>
    </source>
</evidence>
<evidence type="ECO:0000256" key="3">
    <source>
        <dbReference type="ARBA" id="ARBA00022960"/>
    </source>
</evidence>
<name>A0ABW3Y9B1_9ACTN</name>
<comment type="caution">
    <text evidence="9">The sequence shown here is derived from an EMBL/GenBank/DDBJ whole genome shotgun (WGS) entry which is preliminary data.</text>
</comment>
<evidence type="ECO:0000256" key="2">
    <source>
        <dbReference type="ARBA" id="ARBA00022679"/>
    </source>
</evidence>
<dbReference type="Proteomes" id="UP001597260">
    <property type="component" value="Unassembled WGS sequence"/>
</dbReference>
<dbReference type="Pfam" id="PF03734">
    <property type="entry name" value="YkuD"/>
    <property type="match status" value="1"/>
</dbReference>
<keyword evidence="4 6" id="KW-0573">Peptidoglycan synthesis</keyword>
<evidence type="ECO:0000313" key="10">
    <source>
        <dbReference type="Proteomes" id="UP001597260"/>
    </source>
</evidence>
<evidence type="ECO:0000256" key="4">
    <source>
        <dbReference type="ARBA" id="ARBA00022984"/>
    </source>
</evidence>
<dbReference type="InterPro" id="IPR005490">
    <property type="entry name" value="LD_TPept_cat_dom"/>
</dbReference>
<sequence length="326" mass="34589">MAFVRPWLLFSIGMVLLVGSTAALTFVIVPDLRNPPTEQRMAMPVPGADDAGRSGPPPEAPLVATPPPANLPTVDYWPPPPAGFPSDPAPLSTTPLREALHPTVPVGAYDAPGGRPLAWLAPTIRGVELTMPVIERRAGWAAVLLPSVNRSVAWVPPGGWTTVPLRDQLVVARRTHQLFWLRDGGLVRSWRVSLGVRQTPTPLGRTFVLGRSTLAGEVYADTDVFALGAVPDDPGAIPPALKGAHIGVHTWYHDRELGRNTTDGCIRLTKKGQRELLTEIRPGTSLVVVDRFSAPATQQPALTPSAAAAPTPSGRSAARSGSRPAA</sequence>
<comment type="pathway">
    <text evidence="1 6">Cell wall biogenesis; peptidoglycan biosynthesis.</text>
</comment>
<keyword evidence="2" id="KW-0808">Transferase</keyword>
<feature type="domain" description="L,D-TPase catalytic" evidence="8">
    <location>
        <begin position="167"/>
        <end position="289"/>
    </location>
</feature>
<proteinExistence type="predicted"/>
<evidence type="ECO:0000256" key="6">
    <source>
        <dbReference type="PROSITE-ProRule" id="PRU01373"/>
    </source>
</evidence>
<feature type="active site" description="Proton donor/acceptor" evidence="6">
    <location>
        <position position="249"/>
    </location>
</feature>
<keyword evidence="5 6" id="KW-0961">Cell wall biogenesis/degradation</keyword>
<dbReference type="SUPFAM" id="SSF141523">
    <property type="entry name" value="L,D-transpeptidase catalytic domain-like"/>
    <property type="match status" value="1"/>
</dbReference>
<feature type="active site" description="Nucleophile" evidence="6">
    <location>
        <position position="265"/>
    </location>
</feature>
<protein>
    <submittedName>
        <fullName evidence="9">L,D-transpeptidase family protein</fullName>
    </submittedName>
</protein>
<feature type="region of interest" description="Disordered" evidence="7">
    <location>
        <begin position="297"/>
        <end position="326"/>
    </location>
</feature>
<keyword evidence="3 6" id="KW-0133">Cell shape</keyword>
<dbReference type="PROSITE" id="PS52029">
    <property type="entry name" value="LD_TPASE"/>
    <property type="match status" value="1"/>
</dbReference>
<dbReference type="CDD" id="cd16913">
    <property type="entry name" value="YkuD_like"/>
    <property type="match status" value="1"/>
</dbReference>